<evidence type="ECO:0000313" key="2">
    <source>
        <dbReference type="EMBL" id="KNE72929.1"/>
    </source>
</evidence>
<feature type="region of interest" description="Disordered" evidence="1">
    <location>
        <begin position="84"/>
        <end position="111"/>
    </location>
</feature>
<dbReference type="EMBL" id="GG745385">
    <property type="protein sequence ID" value="KNE72929.1"/>
    <property type="molecule type" value="Genomic_DNA"/>
</dbReference>
<protein>
    <submittedName>
        <fullName evidence="2">Uncharacterized protein</fullName>
    </submittedName>
</protein>
<dbReference type="AlphaFoldDB" id="A0A0L0TEB6"/>
<organism evidence="2 3">
    <name type="scientific">Allomyces macrogynus (strain ATCC 38327)</name>
    <name type="common">Allomyces javanicus var. macrogynus</name>
    <dbReference type="NCBI Taxonomy" id="578462"/>
    <lineage>
        <taxon>Eukaryota</taxon>
        <taxon>Fungi</taxon>
        <taxon>Fungi incertae sedis</taxon>
        <taxon>Blastocladiomycota</taxon>
        <taxon>Blastocladiomycetes</taxon>
        <taxon>Blastocladiales</taxon>
        <taxon>Blastocladiaceae</taxon>
        <taxon>Allomyces</taxon>
    </lineage>
</organism>
<reference evidence="3" key="2">
    <citation type="submission" date="2009-11" db="EMBL/GenBank/DDBJ databases">
        <title>The Genome Sequence of Allomyces macrogynus strain ATCC 38327.</title>
        <authorList>
            <consortium name="The Broad Institute Genome Sequencing Platform"/>
            <person name="Russ C."/>
            <person name="Cuomo C."/>
            <person name="Shea T."/>
            <person name="Young S.K."/>
            <person name="Zeng Q."/>
            <person name="Koehrsen M."/>
            <person name="Haas B."/>
            <person name="Borodovsky M."/>
            <person name="Guigo R."/>
            <person name="Alvarado L."/>
            <person name="Berlin A."/>
            <person name="Borenstein D."/>
            <person name="Chen Z."/>
            <person name="Engels R."/>
            <person name="Freedman E."/>
            <person name="Gellesch M."/>
            <person name="Goldberg J."/>
            <person name="Griggs A."/>
            <person name="Gujja S."/>
            <person name="Heiman D."/>
            <person name="Hepburn T."/>
            <person name="Howarth C."/>
            <person name="Jen D."/>
            <person name="Larson L."/>
            <person name="Lewis B."/>
            <person name="Mehta T."/>
            <person name="Park D."/>
            <person name="Pearson M."/>
            <person name="Roberts A."/>
            <person name="Saif S."/>
            <person name="Shenoy N."/>
            <person name="Sisk P."/>
            <person name="Stolte C."/>
            <person name="Sykes S."/>
            <person name="Walk T."/>
            <person name="White J."/>
            <person name="Yandava C."/>
            <person name="Burger G."/>
            <person name="Gray M.W."/>
            <person name="Holland P.W.H."/>
            <person name="King N."/>
            <person name="Lang F.B.F."/>
            <person name="Roger A.J."/>
            <person name="Ruiz-Trillo I."/>
            <person name="Lander E."/>
            <person name="Nusbaum C."/>
        </authorList>
    </citation>
    <scope>NUCLEOTIDE SEQUENCE [LARGE SCALE GENOMIC DNA]</scope>
    <source>
        <strain evidence="3">ATCC 38327</strain>
    </source>
</reference>
<dbReference type="VEuPathDB" id="FungiDB:AMAG_20637"/>
<dbReference type="Proteomes" id="UP000054350">
    <property type="component" value="Unassembled WGS sequence"/>
</dbReference>
<proteinExistence type="predicted"/>
<evidence type="ECO:0000256" key="1">
    <source>
        <dbReference type="SAM" id="MobiDB-lite"/>
    </source>
</evidence>
<keyword evidence="3" id="KW-1185">Reference proteome</keyword>
<accession>A0A0L0TEB6</accession>
<name>A0A0L0TEB6_ALLM3</name>
<sequence>MPRAPTRVLCTGCGDDGDPTKWPVPRPTGALGAFALPKHARLRRASSNSTVTDVAPPTPPVPSVRSAKPYVVPEEDEDELIDLDTALADARAPPRSVDQVGDDRDGRDRAA</sequence>
<feature type="compositionally biased region" description="Basic and acidic residues" evidence="1">
    <location>
        <begin position="101"/>
        <end position="111"/>
    </location>
</feature>
<reference evidence="2 3" key="1">
    <citation type="submission" date="2009-11" db="EMBL/GenBank/DDBJ databases">
        <title>Annotation of Allomyces macrogynus ATCC 38327.</title>
        <authorList>
            <consortium name="The Broad Institute Genome Sequencing Platform"/>
            <person name="Russ C."/>
            <person name="Cuomo C."/>
            <person name="Burger G."/>
            <person name="Gray M.W."/>
            <person name="Holland P.W.H."/>
            <person name="King N."/>
            <person name="Lang F.B.F."/>
            <person name="Roger A.J."/>
            <person name="Ruiz-Trillo I."/>
            <person name="Young S.K."/>
            <person name="Zeng Q."/>
            <person name="Gargeya S."/>
            <person name="Fitzgerald M."/>
            <person name="Haas B."/>
            <person name="Abouelleil A."/>
            <person name="Alvarado L."/>
            <person name="Arachchi H.M."/>
            <person name="Berlin A."/>
            <person name="Chapman S.B."/>
            <person name="Gearin G."/>
            <person name="Goldberg J."/>
            <person name="Griggs A."/>
            <person name="Gujja S."/>
            <person name="Hansen M."/>
            <person name="Heiman D."/>
            <person name="Howarth C."/>
            <person name="Larimer J."/>
            <person name="Lui A."/>
            <person name="MacDonald P.J.P."/>
            <person name="McCowen C."/>
            <person name="Montmayeur A."/>
            <person name="Murphy C."/>
            <person name="Neiman D."/>
            <person name="Pearson M."/>
            <person name="Priest M."/>
            <person name="Roberts A."/>
            <person name="Saif S."/>
            <person name="Shea T."/>
            <person name="Sisk P."/>
            <person name="Stolte C."/>
            <person name="Sykes S."/>
            <person name="Wortman J."/>
            <person name="Nusbaum C."/>
            <person name="Birren B."/>
        </authorList>
    </citation>
    <scope>NUCLEOTIDE SEQUENCE [LARGE SCALE GENOMIC DNA]</scope>
    <source>
        <strain evidence="2 3">ATCC 38327</strain>
    </source>
</reference>
<feature type="region of interest" description="Disordered" evidence="1">
    <location>
        <begin position="43"/>
        <end position="68"/>
    </location>
</feature>
<evidence type="ECO:0000313" key="3">
    <source>
        <dbReference type="Proteomes" id="UP000054350"/>
    </source>
</evidence>
<gene>
    <name evidence="2" type="ORF">AMAG_20637</name>
</gene>